<dbReference type="SUPFAM" id="SSF54695">
    <property type="entry name" value="POZ domain"/>
    <property type="match status" value="1"/>
</dbReference>
<dbReference type="Proteomes" id="UP001498398">
    <property type="component" value="Unassembled WGS sequence"/>
</dbReference>
<evidence type="ECO:0008006" key="3">
    <source>
        <dbReference type="Google" id="ProtNLM"/>
    </source>
</evidence>
<gene>
    <name evidence="1" type="ORF">VKT23_012001</name>
</gene>
<evidence type="ECO:0000313" key="2">
    <source>
        <dbReference type="Proteomes" id="UP001498398"/>
    </source>
</evidence>
<comment type="caution">
    <text evidence="1">The sequence shown here is derived from an EMBL/GenBank/DDBJ whole genome shotgun (WGS) entry which is preliminary data.</text>
</comment>
<protein>
    <recommendedName>
        <fullName evidence="3">BTB domain-containing protein</fullName>
    </recommendedName>
</protein>
<organism evidence="1 2">
    <name type="scientific">Marasmiellus scandens</name>
    <dbReference type="NCBI Taxonomy" id="2682957"/>
    <lineage>
        <taxon>Eukaryota</taxon>
        <taxon>Fungi</taxon>
        <taxon>Dikarya</taxon>
        <taxon>Basidiomycota</taxon>
        <taxon>Agaricomycotina</taxon>
        <taxon>Agaricomycetes</taxon>
        <taxon>Agaricomycetidae</taxon>
        <taxon>Agaricales</taxon>
        <taxon>Marasmiineae</taxon>
        <taxon>Omphalotaceae</taxon>
        <taxon>Marasmiellus</taxon>
    </lineage>
</organism>
<keyword evidence="2" id="KW-1185">Reference proteome</keyword>
<proteinExistence type="predicted"/>
<name>A0ABR1JA72_9AGAR</name>
<dbReference type="InterPro" id="IPR011333">
    <property type="entry name" value="SKP1/BTB/POZ_sf"/>
</dbReference>
<accession>A0ABR1JA72</accession>
<evidence type="ECO:0000313" key="1">
    <source>
        <dbReference type="EMBL" id="KAK7453322.1"/>
    </source>
</evidence>
<dbReference type="Gene3D" id="3.30.710.10">
    <property type="entry name" value="Potassium Channel Kv1.1, Chain A"/>
    <property type="match status" value="1"/>
</dbReference>
<sequence length="271" mass="30410">MGVPHCEAASECPYPVDVILESCDGKQFGAHTTNLELYSDSFPNAGMITQVDGEVVKLAETADVVLLMLQFMHNQVQPDCEKLESGLLLNFAKAAEKYGMYPALEACKKAMRGRITGQPLDLLLIKCTYADKDGIDQIVRQTLNLPMEEVLAAFSTAPNLFIIWSRYREKWRETFPAYQQVVMKGPTSSNYRAHGNATGSCMRQKLFDTISAFLKDDPDPSLAKVDKVVTTCREVLSCSRCSIVETDAEWTQWRTRIAESIKSFPKWVDFV</sequence>
<dbReference type="EMBL" id="JBANRG010000027">
    <property type="protein sequence ID" value="KAK7453322.1"/>
    <property type="molecule type" value="Genomic_DNA"/>
</dbReference>
<reference evidence="1 2" key="1">
    <citation type="submission" date="2024-01" db="EMBL/GenBank/DDBJ databases">
        <title>A draft genome for the cacao thread blight pathogen Marasmiellus scandens.</title>
        <authorList>
            <person name="Baruah I.K."/>
            <person name="Leung J."/>
            <person name="Bukari Y."/>
            <person name="Amoako-Attah I."/>
            <person name="Meinhardt L.W."/>
            <person name="Bailey B.A."/>
            <person name="Cohen S.P."/>
        </authorList>
    </citation>
    <scope>NUCLEOTIDE SEQUENCE [LARGE SCALE GENOMIC DNA]</scope>
    <source>
        <strain evidence="1 2">GH-19</strain>
    </source>
</reference>